<feature type="region of interest" description="Disordered" evidence="1">
    <location>
        <begin position="228"/>
        <end position="253"/>
    </location>
</feature>
<organism evidence="3 4">
    <name type="scientific">Paraconexibacter algicola</name>
    <dbReference type="NCBI Taxonomy" id="2133960"/>
    <lineage>
        <taxon>Bacteria</taxon>
        <taxon>Bacillati</taxon>
        <taxon>Actinomycetota</taxon>
        <taxon>Thermoleophilia</taxon>
        <taxon>Solirubrobacterales</taxon>
        <taxon>Paraconexibacteraceae</taxon>
        <taxon>Paraconexibacter</taxon>
    </lineage>
</organism>
<dbReference type="GO" id="GO:0003677">
    <property type="term" value="F:DNA binding"/>
    <property type="evidence" value="ECO:0007669"/>
    <property type="project" value="TreeGrafter"/>
</dbReference>
<feature type="domain" description="HTH arsR-type" evidence="2">
    <location>
        <begin position="1"/>
        <end position="92"/>
    </location>
</feature>
<dbReference type="NCBIfam" id="NF033788">
    <property type="entry name" value="HTH_metalloreg"/>
    <property type="match status" value="1"/>
</dbReference>
<reference evidence="3 4" key="1">
    <citation type="submission" date="2018-03" db="EMBL/GenBank/DDBJ databases">
        <title>Aquarubrobacter algicola gen. nov., sp. nov., a novel actinobacterium isolated from shallow eutrophic lake during the end of cyanobacterial harmful algal blooms.</title>
        <authorList>
            <person name="Chun S.J."/>
        </authorList>
    </citation>
    <scope>NUCLEOTIDE SEQUENCE [LARGE SCALE GENOMIC DNA]</scope>
    <source>
        <strain evidence="3 4">Seoho-28</strain>
    </source>
</reference>
<dbReference type="GO" id="GO:0010288">
    <property type="term" value="P:response to lead ion"/>
    <property type="evidence" value="ECO:0007669"/>
    <property type="project" value="TreeGrafter"/>
</dbReference>
<evidence type="ECO:0000313" key="4">
    <source>
        <dbReference type="Proteomes" id="UP000240739"/>
    </source>
</evidence>
<dbReference type="Pfam" id="PF12840">
    <property type="entry name" value="HTH_20"/>
    <property type="match status" value="1"/>
</dbReference>
<proteinExistence type="predicted"/>
<sequence length="253" mass="25863">MSSELAAIAAVLADPTRTRILEELLGGVPLPAGALATRVGVAPSTVSGHLTRLVDAGLVTVTPVGRRREVALAGPRVAEALEALGRLAPAPRPIGLRAVTRAQALRHARSCYDHLAGEVGVRVTDALVACAALRADDGGFAVPAGAQAAYAALGVDLDAVRATAASRPLARACADWTERRPHLAGALGAALLDAALAQDWVRRRPDGRALTVTAAGAAALSALERRSRSAAAAASSRPRARSRPPSPRPRARG</sequence>
<dbReference type="InterPro" id="IPR011991">
    <property type="entry name" value="ArsR-like_HTH"/>
</dbReference>
<dbReference type="GO" id="GO:0097063">
    <property type="term" value="F:cadmium ion sensor activity"/>
    <property type="evidence" value="ECO:0007669"/>
    <property type="project" value="TreeGrafter"/>
</dbReference>
<dbReference type="InterPro" id="IPR036388">
    <property type="entry name" value="WH-like_DNA-bd_sf"/>
</dbReference>
<dbReference type="GO" id="GO:0046686">
    <property type="term" value="P:response to cadmium ion"/>
    <property type="evidence" value="ECO:0007669"/>
    <property type="project" value="TreeGrafter"/>
</dbReference>
<dbReference type="EMBL" id="PYYB01000001">
    <property type="protein sequence ID" value="PTL59829.1"/>
    <property type="molecule type" value="Genomic_DNA"/>
</dbReference>
<evidence type="ECO:0000313" key="3">
    <source>
        <dbReference type="EMBL" id="PTL59829.1"/>
    </source>
</evidence>
<dbReference type="PANTHER" id="PTHR39168">
    <property type="entry name" value="TRANSCRIPTIONAL REGULATOR-RELATED"/>
    <property type="match status" value="1"/>
</dbReference>
<gene>
    <name evidence="3" type="ORF">C7Y72_09290</name>
</gene>
<comment type="caution">
    <text evidence="3">The sequence shown here is derived from an EMBL/GenBank/DDBJ whole genome shotgun (WGS) entry which is preliminary data.</text>
</comment>
<dbReference type="GO" id="GO:0032791">
    <property type="term" value="F:lead ion binding"/>
    <property type="evidence" value="ECO:0007669"/>
    <property type="project" value="TreeGrafter"/>
</dbReference>
<dbReference type="PROSITE" id="PS50987">
    <property type="entry name" value="HTH_ARSR_2"/>
    <property type="match status" value="1"/>
</dbReference>
<keyword evidence="4" id="KW-1185">Reference proteome</keyword>
<accession>A0A2T4UKQ7</accession>
<protein>
    <submittedName>
        <fullName evidence="3">Transcriptional regulator</fullName>
    </submittedName>
</protein>
<dbReference type="OrthoDB" id="3232131at2"/>
<dbReference type="PANTHER" id="PTHR39168:SF2">
    <property type="entry name" value="HTH-TYPE TRANSCRIPTIONAL REGULATOR CMTR"/>
    <property type="match status" value="1"/>
</dbReference>
<dbReference type="AlphaFoldDB" id="A0A2T4UKQ7"/>
<dbReference type="GO" id="GO:0003700">
    <property type="term" value="F:DNA-binding transcription factor activity"/>
    <property type="evidence" value="ECO:0007669"/>
    <property type="project" value="InterPro"/>
</dbReference>
<dbReference type="InterPro" id="IPR036390">
    <property type="entry name" value="WH_DNA-bd_sf"/>
</dbReference>
<dbReference type="CDD" id="cd00090">
    <property type="entry name" value="HTH_ARSR"/>
    <property type="match status" value="1"/>
</dbReference>
<evidence type="ECO:0000256" key="1">
    <source>
        <dbReference type="SAM" id="MobiDB-lite"/>
    </source>
</evidence>
<dbReference type="InterPro" id="IPR001845">
    <property type="entry name" value="HTH_ArsR_DNA-bd_dom"/>
</dbReference>
<dbReference type="RefSeq" id="WP_107568473.1">
    <property type="nucleotide sequence ID" value="NZ_PYYB01000001.1"/>
</dbReference>
<dbReference type="SMART" id="SM00418">
    <property type="entry name" value="HTH_ARSR"/>
    <property type="match status" value="1"/>
</dbReference>
<feature type="compositionally biased region" description="Pro residues" evidence="1">
    <location>
        <begin position="244"/>
        <end position="253"/>
    </location>
</feature>
<name>A0A2T4UKQ7_9ACTN</name>
<dbReference type="SUPFAM" id="SSF46785">
    <property type="entry name" value="Winged helix' DNA-binding domain"/>
    <property type="match status" value="1"/>
</dbReference>
<dbReference type="Proteomes" id="UP000240739">
    <property type="component" value="Unassembled WGS sequence"/>
</dbReference>
<evidence type="ECO:0000259" key="2">
    <source>
        <dbReference type="PROSITE" id="PS50987"/>
    </source>
</evidence>
<dbReference type="Gene3D" id="1.10.10.10">
    <property type="entry name" value="Winged helix-like DNA-binding domain superfamily/Winged helix DNA-binding domain"/>
    <property type="match status" value="1"/>
</dbReference>
<dbReference type="InterPro" id="IPR052543">
    <property type="entry name" value="HTH_Metal-responsive_Reg"/>
</dbReference>